<proteinExistence type="predicted"/>
<evidence type="ECO:0000313" key="2">
    <source>
        <dbReference type="Proteomes" id="UP001482620"/>
    </source>
</evidence>
<comment type="caution">
    <text evidence="1">The sequence shown here is derived from an EMBL/GenBank/DDBJ whole genome shotgun (WGS) entry which is preliminary data.</text>
</comment>
<gene>
    <name evidence="1" type="ORF">ILYODFUR_017915</name>
</gene>
<organism evidence="1 2">
    <name type="scientific">Ilyodon furcidens</name>
    <name type="common">goldbreast splitfin</name>
    <dbReference type="NCBI Taxonomy" id="33524"/>
    <lineage>
        <taxon>Eukaryota</taxon>
        <taxon>Metazoa</taxon>
        <taxon>Chordata</taxon>
        <taxon>Craniata</taxon>
        <taxon>Vertebrata</taxon>
        <taxon>Euteleostomi</taxon>
        <taxon>Actinopterygii</taxon>
        <taxon>Neopterygii</taxon>
        <taxon>Teleostei</taxon>
        <taxon>Neoteleostei</taxon>
        <taxon>Acanthomorphata</taxon>
        <taxon>Ovalentaria</taxon>
        <taxon>Atherinomorphae</taxon>
        <taxon>Cyprinodontiformes</taxon>
        <taxon>Goodeidae</taxon>
        <taxon>Ilyodon</taxon>
    </lineage>
</organism>
<accession>A0ABV0UHI2</accession>
<evidence type="ECO:0000313" key="1">
    <source>
        <dbReference type="EMBL" id="MEQ2244516.1"/>
    </source>
</evidence>
<keyword evidence="2" id="KW-1185">Reference proteome</keyword>
<protein>
    <submittedName>
        <fullName evidence="1">Uncharacterized protein</fullName>
    </submittedName>
</protein>
<dbReference type="InterPro" id="IPR006058">
    <property type="entry name" value="2Fe2S_fd_BS"/>
</dbReference>
<reference evidence="1 2" key="1">
    <citation type="submission" date="2021-06" db="EMBL/GenBank/DDBJ databases">
        <authorList>
            <person name="Palmer J.M."/>
        </authorList>
    </citation>
    <scope>NUCLEOTIDE SEQUENCE [LARGE SCALE GENOMIC DNA]</scope>
    <source>
        <strain evidence="2">if_2019</strain>
        <tissue evidence="1">Muscle</tissue>
    </source>
</reference>
<dbReference type="PROSITE" id="PS00197">
    <property type="entry name" value="2FE2S_FER_1"/>
    <property type="match status" value="1"/>
</dbReference>
<dbReference type="EMBL" id="JAHRIQ010071226">
    <property type="protein sequence ID" value="MEQ2244516.1"/>
    <property type="molecule type" value="Genomic_DNA"/>
</dbReference>
<dbReference type="Proteomes" id="UP001482620">
    <property type="component" value="Unassembled WGS sequence"/>
</dbReference>
<sequence length="109" mass="12433">MYLKVTRDQINIYKYCKMFITFFSLSTNVINRLEEPAATHPNPACPLHCFIPITTYPIYLLLCAEELFVLQYFLFPLGDSRANCKHGICSSCRAQVSKSSPRGPVTCNF</sequence>
<name>A0ABV0UHI2_9TELE</name>